<keyword evidence="3" id="KW-1185">Reference proteome</keyword>
<evidence type="ECO:0000313" key="2">
    <source>
        <dbReference type="EMBL" id="KAF4662689.1"/>
    </source>
</evidence>
<dbReference type="Proteomes" id="UP000591131">
    <property type="component" value="Unassembled WGS sequence"/>
</dbReference>
<accession>A0A7J6LTQ1</accession>
<reference evidence="2 3" key="1">
    <citation type="submission" date="2020-04" db="EMBL/GenBank/DDBJ databases">
        <title>Perkinsus chesapeaki whole genome sequence.</title>
        <authorList>
            <person name="Bogema D.R."/>
        </authorList>
    </citation>
    <scope>NUCLEOTIDE SEQUENCE [LARGE SCALE GENOMIC DNA]</scope>
    <source>
        <strain evidence="2">ATCC PRA-425</strain>
    </source>
</reference>
<proteinExistence type="predicted"/>
<dbReference type="OrthoDB" id="10336008at2759"/>
<feature type="compositionally biased region" description="Basic and acidic residues" evidence="1">
    <location>
        <begin position="576"/>
        <end position="595"/>
    </location>
</feature>
<gene>
    <name evidence="2" type="ORF">FOL47_006090</name>
</gene>
<dbReference type="EMBL" id="JAAPAO010000339">
    <property type="protein sequence ID" value="KAF4662689.1"/>
    <property type="molecule type" value="Genomic_DNA"/>
</dbReference>
<evidence type="ECO:0000256" key="1">
    <source>
        <dbReference type="SAM" id="MobiDB-lite"/>
    </source>
</evidence>
<comment type="caution">
    <text evidence="2">The sequence shown here is derived from an EMBL/GenBank/DDBJ whole genome shotgun (WGS) entry which is preliminary data.</text>
</comment>
<name>A0A7J6LTQ1_PERCH</name>
<protein>
    <submittedName>
        <fullName evidence="2">Uncharacterized protein</fullName>
    </submittedName>
</protein>
<feature type="region of interest" description="Disordered" evidence="1">
    <location>
        <begin position="557"/>
        <end position="609"/>
    </location>
</feature>
<evidence type="ECO:0000313" key="3">
    <source>
        <dbReference type="Proteomes" id="UP000591131"/>
    </source>
</evidence>
<dbReference type="AlphaFoldDB" id="A0A7J6LTQ1"/>
<sequence length="679" mass="76544">MAYNAKANEVLEHALKTAHEKHASSLGRYLSFDIQNAGVRKVTLEELLTYCNRWYSKDIDKFEDAWKPEIGPRNDTGRGWQPDRSGIQLLSGHYCGAWGVKIQGKMESVRAMAVIGAGFALNIPAEIAMVCPAAAEWWDWLEKLGLVRDRPPATRVVQEMEEKGGRTKYKAKYDDKEAKTSRAVKNYMDPMRSDRNAQMVELARRNLEVCRPSWPHVEGEEAMTKYRSMHARIRQSYRGEDYIRAPMDHGLTVTSGNIWPDAVLDKLGTRWRPRFSAVARGKTHDYGVQGEKGGVYVADELHNAVACIGSPILCRAVMPILAAMAAGIPDAKMVANCAPEFDIFWEYVGWNKHMPPPEAPPGKPDGTGKWRNSAAYDAENNEDDTFMATLFMQENDALLEQLWCSVGEYNRTAGYWTGGNCNPGVSWSRDDFVDNLMLWWPFAFIEEVGRFRYRPEFMDKGGLSLDVGGYYTCVQTKEAWARAMMCMLSSIICGIPAEIAALLPACDPFWDLVIDTKGPEAVRAQRENIRDARDRRFGEAWQRQRFYKIYGSTSEFRPSLPRPRRGGDSSGVRSGSEWHKKDEKSKPKGVSDKKPPKVAQSSSSGSQQADDVRIYTEVVFAAMDYFHNQSDVAQMKKGDKFYCQYETSDLYLGTKAGESRQLWLPKFVVTGNVCGVRGG</sequence>
<organism evidence="2 3">
    <name type="scientific">Perkinsus chesapeaki</name>
    <name type="common">Clam parasite</name>
    <name type="synonym">Perkinsus andrewsi</name>
    <dbReference type="NCBI Taxonomy" id="330153"/>
    <lineage>
        <taxon>Eukaryota</taxon>
        <taxon>Sar</taxon>
        <taxon>Alveolata</taxon>
        <taxon>Perkinsozoa</taxon>
        <taxon>Perkinsea</taxon>
        <taxon>Perkinsida</taxon>
        <taxon>Perkinsidae</taxon>
        <taxon>Perkinsus</taxon>
    </lineage>
</organism>